<evidence type="ECO:0000313" key="2">
    <source>
        <dbReference type="Proteomes" id="UP000198242"/>
    </source>
</evidence>
<sequence length="32" mass="3617">MSCEAGAVDAVRGWHEWLLRHRTTVEAALDVH</sequence>
<protein>
    <submittedName>
        <fullName evidence="1">Uncharacterized protein</fullName>
    </submittedName>
</protein>
<evidence type="ECO:0000313" key="1">
    <source>
        <dbReference type="EMBL" id="SCE90381.1"/>
    </source>
</evidence>
<gene>
    <name evidence="1" type="ORF">GA0074695_2032</name>
</gene>
<organism evidence="1 2">
    <name type="scientific">Micromonospora viridifaciens</name>
    <dbReference type="NCBI Taxonomy" id="1881"/>
    <lineage>
        <taxon>Bacteria</taxon>
        <taxon>Bacillati</taxon>
        <taxon>Actinomycetota</taxon>
        <taxon>Actinomycetes</taxon>
        <taxon>Micromonosporales</taxon>
        <taxon>Micromonosporaceae</taxon>
        <taxon>Micromonospora</taxon>
    </lineage>
</organism>
<dbReference type="EMBL" id="LT607411">
    <property type="protein sequence ID" value="SCE90381.1"/>
    <property type="molecule type" value="Genomic_DNA"/>
</dbReference>
<proteinExistence type="predicted"/>
<dbReference type="AlphaFoldDB" id="A0A1C4W2W8"/>
<keyword evidence="2" id="KW-1185">Reference proteome</keyword>
<reference evidence="2" key="1">
    <citation type="submission" date="2016-06" db="EMBL/GenBank/DDBJ databases">
        <authorList>
            <person name="Varghese N."/>
            <person name="Submissions Spin"/>
        </authorList>
    </citation>
    <scope>NUCLEOTIDE SEQUENCE [LARGE SCALE GENOMIC DNA]</scope>
    <source>
        <strain evidence="2">DSM 43909</strain>
    </source>
</reference>
<name>A0A1C4W2W8_MICVI</name>
<accession>A0A1C4W2W8</accession>
<dbReference type="Proteomes" id="UP000198242">
    <property type="component" value="Chromosome I"/>
</dbReference>